<feature type="chain" id="PRO_5013863339" evidence="1">
    <location>
        <begin position="22"/>
        <end position="304"/>
    </location>
</feature>
<dbReference type="EMBL" id="PCSZ01000026">
    <property type="protein sequence ID" value="PIP60821.1"/>
    <property type="molecule type" value="Genomic_DNA"/>
</dbReference>
<dbReference type="Proteomes" id="UP000231581">
    <property type="component" value="Unassembled WGS sequence"/>
</dbReference>
<reference evidence="2 3" key="1">
    <citation type="submission" date="2017-09" db="EMBL/GenBank/DDBJ databases">
        <title>Depth-based differentiation of microbial function through sediment-hosted aquifers and enrichment of novel symbionts in the deep terrestrial subsurface.</title>
        <authorList>
            <person name="Probst A.J."/>
            <person name="Ladd B."/>
            <person name="Jarett J.K."/>
            <person name="Geller-Mcgrath D.E."/>
            <person name="Sieber C.M."/>
            <person name="Emerson J.B."/>
            <person name="Anantharaman K."/>
            <person name="Thomas B.C."/>
            <person name="Malmstrom R."/>
            <person name="Stieglmeier M."/>
            <person name="Klingl A."/>
            <person name="Woyke T."/>
            <person name="Ryan C.M."/>
            <person name="Banfield J.F."/>
        </authorList>
    </citation>
    <scope>NUCLEOTIDE SEQUENCE [LARGE SCALE GENOMIC DNA]</scope>
    <source>
        <strain evidence="2">CG22_combo_CG10-13_8_21_14_all_47_17</strain>
    </source>
</reference>
<feature type="signal peptide" evidence="1">
    <location>
        <begin position="1"/>
        <end position="21"/>
    </location>
</feature>
<organism evidence="2 3">
    <name type="scientific">Candidatus Uhrbacteria bacterium CG22_combo_CG10-13_8_21_14_all_47_17</name>
    <dbReference type="NCBI Taxonomy" id="1975041"/>
    <lineage>
        <taxon>Bacteria</taxon>
        <taxon>Candidatus Uhriibacteriota</taxon>
    </lineage>
</organism>
<protein>
    <submittedName>
        <fullName evidence="2">Uncharacterized protein</fullName>
    </submittedName>
</protein>
<proteinExistence type="predicted"/>
<evidence type="ECO:0000256" key="1">
    <source>
        <dbReference type="SAM" id="SignalP"/>
    </source>
</evidence>
<evidence type="ECO:0000313" key="2">
    <source>
        <dbReference type="EMBL" id="PIP60821.1"/>
    </source>
</evidence>
<gene>
    <name evidence="2" type="ORF">COX00_01075</name>
</gene>
<comment type="caution">
    <text evidence="2">The sequence shown here is derived from an EMBL/GenBank/DDBJ whole genome shotgun (WGS) entry which is preliminary data.</text>
</comment>
<accession>A0A2H0BT55</accession>
<dbReference type="AlphaFoldDB" id="A0A2H0BT55"/>
<keyword evidence="1" id="KW-0732">Signal</keyword>
<sequence length="304" mass="31253">MLIRFASLILVFALFTNAAFAMSSTNYLINWDNINSGGNELGTSTNFSVYDTLGDNASGTSTSATYTLSAGYRASEQADQLSLDVRSEDSGTQIVYSAFDNAGGTVTVASATGFSVGDYIAVVENVGFSELVSVGKIASIAGTTLTVDGFDGNGGTMSAVPAGGDDFVYRLTLNAVAFGSVSASVENVSATVSSVFSTVASGYSVYIQADQELQDAAADIMTSVTDGSVSLASEEYGSENVGTFAVNANTDLGVTTTQRVVQTSGVDTGGVPDRVAMLYKLAVTDATVAGTYTQTVLYTLTANY</sequence>
<evidence type="ECO:0000313" key="3">
    <source>
        <dbReference type="Proteomes" id="UP000231581"/>
    </source>
</evidence>
<name>A0A2H0BT55_9BACT</name>